<dbReference type="GO" id="GO:0051537">
    <property type="term" value="F:2 iron, 2 sulfur cluster binding"/>
    <property type="evidence" value="ECO:0007669"/>
    <property type="project" value="UniProtKB-KW"/>
</dbReference>
<dbReference type="SUPFAM" id="SSF50022">
    <property type="entry name" value="ISP domain"/>
    <property type="match status" value="1"/>
</dbReference>
<proteinExistence type="predicted"/>
<dbReference type="Proteomes" id="UP000288096">
    <property type="component" value="Unassembled WGS sequence"/>
</dbReference>
<accession>A0A401G361</accession>
<organism evidence="6 7">
    <name type="scientific">Desulfonema ishimotonii</name>
    <dbReference type="NCBI Taxonomy" id="45657"/>
    <lineage>
        <taxon>Bacteria</taxon>
        <taxon>Pseudomonadati</taxon>
        <taxon>Thermodesulfobacteriota</taxon>
        <taxon>Desulfobacteria</taxon>
        <taxon>Desulfobacterales</taxon>
        <taxon>Desulfococcaceae</taxon>
        <taxon>Desulfonema</taxon>
    </lineage>
</organism>
<name>A0A401G361_9BACT</name>
<keyword evidence="1" id="KW-0001">2Fe-2S</keyword>
<gene>
    <name evidence="6" type="ORF">DENIS_4553</name>
</gene>
<evidence type="ECO:0000259" key="5">
    <source>
        <dbReference type="PROSITE" id="PS51296"/>
    </source>
</evidence>
<dbReference type="Gene3D" id="2.102.10.10">
    <property type="entry name" value="Rieske [2Fe-2S] iron-sulphur domain"/>
    <property type="match status" value="1"/>
</dbReference>
<keyword evidence="3" id="KW-0408">Iron</keyword>
<evidence type="ECO:0000256" key="4">
    <source>
        <dbReference type="ARBA" id="ARBA00023014"/>
    </source>
</evidence>
<sequence>MKLLKRIFGICETSLPSQESGWSYAAQVVTVSLNQMPELANPGGAVRLEGRGLPERVLLLHGTDGLFHAFANKCTHMGRRLDPMTGKEMIQCCSVSRSTFTYGGDKVSGAAKEVLRTFPVTVDGNKLRISLG</sequence>
<dbReference type="AlphaFoldDB" id="A0A401G361"/>
<evidence type="ECO:0000256" key="2">
    <source>
        <dbReference type="ARBA" id="ARBA00022723"/>
    </source>
</evidence>
<evidence type="ECO:0000313" key="7">
    <source>
        <dbReference type="Proteomes" id="UP000288096"/>
    </source>
</evidence>
<evidence type="ECO:0000256" key="1">
    <source>
        <dbReference type="ARBA" id="ARBA00022714"/>
    </source>
</evidence>
<dbReference type="InterPro" id="IPR036922">
    <property type="entry name" value="Rieske_2Fe-2S_sf"/>
</dbReference>
<dbReference type="PROSITE" id="PS51296">
    <property type="entry name" value="RIESKE"/>
    <property type="match status" value="1"/>
</dbReference>
<dbReference type="OrthoDB" id="165343at2"/>
<reference evidence="7" key="1">
    <citation type="submission" date="2017-11" db="EMBL/GenBank/DDBJ databases">
        <authorList>
            <person name="Watanabe M."/>
            <person name="Kojima H."/>
        </authorList>
    </citation>
    <scope>NUCLEOTIDE SEQUENCE [LARGE SCALE GENOMIC DNA]</scope>
    <source>
        <strain evidence="7">Tokyo 01</strain>
    </source>
</reference>
<dbReference type="RefSeq" id="WP_124330611.1">
    <property type="nucleotide sequence ID" value="NZ_BEXT01000001.1"/>
</dbReference>
<dbReference type="Pfam" id="PF00355">
    <property type="entry name" value="Rieske"/>
    <property type="match status" value="1"/>
</dbReference>
<keyword evidence="2" id="KW-0479">Metal-binding</keyword>
<evidence type="ECO:0000313" key="6">
    <source>
        <dbReference type="EMBL" id="GBC63555.1"/>
    </source>
</evidence>
<protein>
    <submittedName>
        <fullName evidence="6">(2Fe-2S)-binding protein</fullName>
    </submittedName>
</protein>
<dbReference type="EMBL" id="BEXT01000001">
    <property type="protein sequence ID" value="GBC63555.1"/>
    <property type="molecule type" value="Genomic_DNA"/>
</dbReference>
<feature type="domain" description="Rieske" evidence="5">
    <location>
        <begin position="55"/>
        <end position="129"/>
    </location>
</feature>
<keyword evidence="4" id="KW-0411">Iron-sulfur</keyword>
<dbReference type="GO" id="GO:0046872">
    <property type="term" value="F:metal ion binding"/>
    <property type="evidence" value="ECO:0007669"/>
    <property type="project" value="UniProtKB-KW"/>
</dbReference>
<comment type="caution">
    <text evidence="6">The sequence shown here is derived from an EMBL/GenBank/DDBJ whole genome shotgun (WGS) entry which is preliminary data.</text>
</comment>
<reference evidence="7" key="2">
    <citation type="submission" date="2019-01" db="EMBL/GenBank/DDBJ databases">
        <title>Genome sequence of Desulfonema ishimotonii strain Tokyo 01.</title>
        <authorList>
            <person name="Fukui M."/>
        </authorList>
    </citation>
    <scope>NUCLEOTIDE SEQUENCE [LARGE SCALE GENOMIC DNA]</scope>
    <source>
        <strain evidence="7">Tokyo 01</strain>
    </source>
</reference>
<evidence type="ECO:0000256" key="3">
    <source>
        <dbReference type="ARBA" id="ARBA00023004"/>
    </source>
</evidence>
<dbReference type="InterPro" id="IPR017941">
    <property type="entry name" value="Rieske_2Fe-2S"/>
</dbReference>
<keyword evidence="7" id="KW-1185">Reference proteome</keyword>